<dbReference type="Proteomes" id="UP000011778">
    <property type="component" value="Unassembled WGS sequence"/>
</dbReference>
<organism evidence="2 3">
    <name type="scientific">Leptospira interrogans serovar Copenhageni str. LT2050</name>
    <dbReference type="NCBI Taxonomy" id="1001598"/>
    <lineage>
        <taxon>Bacteria</taxon>
        <taxon>Pseudomonadati</taxon>
        <taxon>Spirochaetota</taxon>
        <taxon>Spirochaetia</taxon>
        <taxon>Leptospirales</taxon>
        <taxon>Leptospiraceae</taxon>
        <taxon>Leptospira</taxon>
    </lineage>
</organism>
<protein>
    <submittedName>
        <fullName evidence="2">Uncharacterized protein</fullName>
    </submittedName>
</protein>
<proteinExistence type="predicted"/>
<dbReference type="EMBL" id="AFMD02000018">
    <property type="protein sequence ID" value="EMG24173.1"/>
    <property type="molecule type" value="Genomic_DNA"/>
</dbReference>
<feature type="transmembrane region" description="Helical" evidence="1">
    <location>
        <begin position="16"/>
        <end position="35"/>
    </location>
</feature>
<name>M3ISN0_LEPIT</name>
<evidence type="ECO:0000313" key="3">
    <source>
        <dbReference type="Proteomes" id="UP000011778"/>
    </source>
</evidence>
<dbReference type="AlphaFoldDB" id="M3ISN0"/>
<accession>M3ISN0</accession>
<comment type="caution">
    <text evidence="2">The sequence shown here is derived from an EMBL/GenBank/DDBJ whole genome shotgun (WGS) entry which is preliminary data.</text>
</comment>
<evidence type="ECO:0000256" key="1">
    <source>
        <dbReference type="SAM" id="Phobius"/>
    </source>
</evidence>
<keyword evidence="1" id="KW-0812">Transmembrane</keyword>
<evidence type="ECO:0000313" key="2">
    <source>
        <dbReference type="EMBL" id="EMG24173.1"/>
    </source>
</evidence>
<gene>
    <name evidence="2" type="ORF">LEP1GSC150_3881</name>
</gene>
<keyword evidence="1" id="KW-1133">Transmembrane helix</keyword>
<reference evidence="2 3" key="1">
    <citation type="submission" date="2013-02" db="EMBL/GenBank/DDBJ databases">
        <authorList>
            <person name="Harkins D.M."/>
            <person name="Durkin A.S."/>
            <person name="Brinkac L.M."/>
            <person name="Haft D.H."/>
            <person name="Selengut J.D."/>
            <person name="Sanka R."/>
            <person name="DePew J."/>
            <person name="Purushe J."/>
            <person name="Tulsiani S.M."/>
            <person name="Graham G.C."/>
            <person name="Burns M.-A."/>
            <person name="Dohnt M.F."/>
            <person name="Smythe L.D."/>
            <person name="McKay D.B."/>
            <person name="Craig S.B."/>
            <person name="Vinetz J.M."/>
            <person name="Sutton G.G."/>
            <person name="Nierman W.C."/>
            <person name="Fouts D.E."/>
        </authorList>
    </citation>
    <scope>NUCLEOTIDE SEQUENCE [LARGE SCALE GENOMIC DNA]</scope>
    <source>
        <strain evidence="2 3">LT2050</strain>
    </source>
</reference>
<sequence length="50" mass="5856">MFGFILQEIRNKIEKIPFFIFLKTIILILLNILIVTKSKSQTTCFLLGRV</sequence>
<keyword evidence="1" id="KW-0472">Membrane</keyword>